<organism evidence="1">
    <name type="scientific">Candidatus Caldatribacterium californiense</name>
    <dbReference type="NCBI Taxonomy" id="1454726"/>
    <lineage>
        <taxon>Bacteria</taxon>
        <taxon>Pseudomonadati</taxon>
        <taxon>Atribacterota</taxon>
        <taxon>Atribacteria</taxon>
        <taxon>Atribacterales</taxon>
        <taxon>Candidatus Caldatribacteriaceae</taxon>
        <taxon>Candidatus Caldatribacterium</taxon>
    </lineage>
</organism>
<accession>A0A7V4DGI9</accession>
<gene>
    <name evidence="1" type="ORF">ENU96_03830</name>
</gene>
<name>A0A7V4DGI9_9BACT</name>
<protein>
    <submittedName>
        <fullName evidence="1">Uncharacterized protein</fullName>
    </submittedName>
</protein>
<dbReference type="EMBL" id="DTEN01000149">
    <property type="protein sequence ID" value="HGI74794.1"/>
    <property type="molecule type" value="Genomic_DNA"/>
</dbReference>
<comment type="caution">
    <text evidence="1">The sequence shown here is derived from an EMBL/GenBank/DDBJ whole genome shotgun (WGS) entry which is preliminary data.</text>
</comment>
<evidence type="ECO:0000313" key="1">
    <source>
        <dbReference type="EMBL" id="HGI74794.1"/>
    </source>
</evidence>
<proteinExistence type="predicted"/>
<dbReference type="AlphaFoldDB" id="A0A7V4DGI9"/>
<sequence length="64" mass="7144">MAISRCDLGVGVKPEVVAAIVAALMEFLETAEETPRQKPYVLRKSHAWKALALQEGRLRIRLGR</sequence>
<reference evidence="1" key="1">
    <citation type="journal article" date="2020" name="mSystems">
        <title>Genome- and Community-Level Interaction Insights into Carbon Utilization and Element Cycling Functions of Hydrothermarchaeota in Hydrothermal Sediment.</title>
        <authorList>
            <person name="Zhou Z."/>
            <person name="Liu Y."/>
            <person name="Xu W."/>
            <person name="Pan J."/>
            <person name="Luo Z.H."/>
            <person name="Li M."/>
        </authorList>
    </citation>
    <scope>NUCLEOTIDE SEQUENCE [LARGE SCALE GENOMIC DNA]</scope>
    <source>
        <strain evidence="1">SpSt-716</strain>
    </source>
</reference>